<evidence type="ECO:0000313" key="12">
    <source>
        <dbReference type="EMBL" id="NAS27328.1"/>
    </source>
</evidence>
<keyword evidence="2 9" id="KW-0547">Nucleotide-binding</keyword>
<dbReference type="InterPro" id="IPR027417">
    <property type="entry name" value="P-loop_NTPase"/>
</dbReference>
<accession>A0A7C9JCT4</accession>
<dbReference type="InterPro" id="IPR008823">
    <property type="entry name" value="RuvB_wg_C"/>
</dbReference>
<keyword evidence="7 9" id="KW-0233">DNA recombination</keyword>
<dbReference type="InterPro" id="IPR036388">
    <property type="entry name" value="WH-like_DNA-bd_sf"/>
</dbReference>
<evidence type="ECO:0000256" key="7">
    <source>
        <dbReference type="ARBA" id="ARBA00023172"/>
    </source>
</evidence>
<evidence type="ECO:0000256" key="9">
    <source>
        <dbReference type="HAMAP-Rule" id="MF_00016"/>
    </source>
</evidence>
<comment type="subunit">
    <text evidence="9">Homohexamer. Forms an RuvA(8)-RuvB(12)-Holliday junction (HJ) complex. HJ DNA is sandwiched between 2 RuvA tetramers; dsDNA enters through RuvA and exits via RuvB. An RuvB hexamer assembles on each DNA strand where it exits the tetramer. Each RuvB hexamer is contacted by two RuvA subunits (via domain III) on 2 adjacent RuvB subunits; this complex drives branch migration. In the full resolvosome a probable DNA-RuvA(4)-RuvB(12)-RuvC(2) complex forms which resolves the HJ.</text>
</comment>
<keyword evidence="5 9" id="KW-0067">ATP-binding</keyword>
<dbReference type="Pfam" id="PF05496">
    <property type="entry name" value="RuvB_N"/>
    <property type="match status" value="1"/>
</dbReference>
<dbReference type="SUPFAM" id="SSF52540">
    <property type="entry name" value="P-loop containing nucleoside triphosphate hydrolases"/>
    <property type="match status" value="1"/>
</dbReference>
<keyword evidence="13" id="KW-1185">Reference proteome</keyword>
<keyword evidence="12" id="KW-0347">Helicase</keyword>
<comment type="subcellular location">
    <subcellularLocation>
        <location evidence="9">Cytoplasm</location>
    </subcellularLocation>
</comment>
<dbReference type="GO" id="GO:0005737">
    <property type="term" value="C:cytoplasm"/>
    <property type="evidence" value="ECO:0007669"/>
    <property type="project" value="UniProtKB-SubCell"/>
</dbReference>
<dbReference type="GO" id="GO:0009378">
    <property type="term" value="F:four-way junction helicase activity"/>
    <property type="evidence" value="ECO:0007669"/>
    <property type="project" value="InterPro"/>
</dbReference>
<reference evidence="12 13" key="1">
    <citation type="submission" date="2020-01" db="EMBL/GenBank/DDBJ databases">
        <title>Herbidospora sp. NEAU-GS84 nov., a novel actinomycete isolated from soil.</title>
        <authorList>
            <person name="Han L."/>
        </authorList>
    </citation>
    <scope>NUCLEOTIDE SEQUENCE [LARGE SCALE GENOMIC DNA]</scope>
    <source>
        <strain evidence="12 13">NEAU-GS84</strain>
    </source>
</reference>
<dbReference type="AlphaFoldDB" id="A0A7C9JCT4"/>
<keyword evidence="1 9" id="KW-0963">Cytoplasm</keyword>
<dbReference type="InterPro" id="IPR008824">
    <property type="entry name" value="RuvB-like_N"/>
</dbReference>
<feature type="compositionally biased region" description="Gly residues" evidence="10">
    <location>
        <begin position="23"/>
        <end position="37"/>
    </location>
</feature>
<comment type="domain">
    <text evidence="9">Has 3 domains, the large (RuvB-L) and small ATPase (RuvB-S) domains and the C-terminal head (RuvB-H) domain. The head domain binds DNA, while the ATPase domains jointly bind ATP, ADP or are empty depending on the state of the subunit in the translocation cycle. During a single DNA translocation step the structure of each domain remains the same, but their relative positions change.</text>
</comment>
<keyword evidence="8 9" id="KW-0234">DNA repair</keyword>
<evidence type="ECO:0000313" key="13">
    <source>
        <dbReference type="Proteomes" id="UP000479526"/>
    </source>
</evidence>
<proteinExistence type="inferred from homology"/>
<comment type="catalytic activity">
    <reaction evidence="9">
        <text>ATP + H2O = ADP + phosphate + H(+)</text>
        <dbReference type="Rhea" id="RHEA:13065"/>
        <dbReference type="ChEBI" id="CHEBI:15377"/>
        <dbReference type="ChEBI" id="CHEBI:15378"/>
        <dbReference type="ChEBI" id="CHEBI:30616"/>
        <dbReference type="ChEBI" id="CHEBI:43474"/>
        <dbReference type="ChEBI" id="CHEBI:456216"/>
    </reaction>
</comment>
<dbReference type="InterPro" id="IPR004605">
    <property type="entry name" value="DNA_helicase_Holl-junc_RuvB"/>
</dbReference>
<comment type="similarity">
    <text evidence="9">Belongs to the RuvB family.</text>
</comment>
<dbReference type="SMART" id="SM00382">
    <property type="entry name" value="AAA"/>
    <property type="match status" value="1"/>
</dbReference>
<keyword evidence="6 9" id="KW-0238">DNA-binding</keyword>
<feature type="binding site" evidence="9">
    <location>
        <position position="114"/>
    </location>
    <ligand>
        <name>Mg(2+)</name>
        <dbReference type="ChEBI" id="CHEBI:18420"/>
    </ligand>
</feature>
<evidence type="ECO:0000256" key="10">
    <source>
        <dbReference type="SAM" id="MobiDB-lite"/>
    </source>
</evidence>
<dbReference type="PRINTS" id="PR00830">
    <property type="entry name" value="ENDOLAPTASE"/>
</dbReference>
<dbReference type="GO" id="GO:0048476">
    <property type="term" value="C:Holliday junction resolvase complex"/>
    <property type="evidence" value="ECO:0007669"/>
    <property type="project" value="UniProtKB-UniRule"/>
</dbReference>
<evidence type="ECO:0000256" key="4">
    <source>
        <dbReference type="ARBA" id="ARBA00022801"/>
    </source>
</evidence>
<name>A0A7C9JCT4_9ACTN</name>
<dbReference type="Pfam" id="PF17864">
    <property type="entry name" value="AAA_lid_4"/>
    <property type="match status" value="1"/>
</dbReference>
<feature type="binding site" evidence="9">
    <location>
        <position position="69"/>
    </location>
    <ligand>
        <name>ATP</name>
        <dbReference type="ChEBI" id="CHEBI:30616"/>
    </ligand>
</feature>
<keyword evidence="3 9" id="KW-0227">DNA damage</keyword>
<evidence type="ECO:0000256" key="2">
    <source>
        <dbReference type="ARBA" id="ARBA00022741"/>
    </source>
</evidence>
<evidence type="ECO:0000256" key="3">
    <source>
        <dbReference type="ARBA" id="ARBA00022763"/>
    </source>
</evidence>
<dbReference type="PANTHER" id="PTHR42848">
    <property type="match status" value="1"/>
</dbReference>
<evidence type="ECO:0000256" key="1">
    <source>
        <dbReference type="ARBA" id="ARBA00022490"/>
    </source>
</evidence>
<dbReference type="GO" id="GO:0006310">
    <property type="term" value="P:DNA recombination"/>
    <property type="evidence" value="ECO:0007669"/>
    <property type="project" value="UniProtKB-UniRule"/>
</dbReference>
<dbReference type="RefSeq" id="WP_161484264.1">
    <property type="nucleotide sequence ID" value="NZ_WXEW01000015.1"/>
</dbReference>
<feature type="binding site" evidence="9">
    <location>
        <position position="229"/>
    </location>
    <ligand>
        <name>ATP</name>
        <dbReference type="ChEBI" id="CHEBI:30616"/>
    </ligand>
</feature>
<feature type="binding site" evidence="9">
    <location>
        <position position="114"/>
    </location>
    <ligand>
        <name>ATP</name>
        <dbReference type="ChEBI" id="CHEBI:30616"/>
    </ligand>
</feature>
<dbReference type="CDD" id="cd00009">
    <property type="entry name" value="AAA"/>
    <property type="match status" value="1"/>
</dbReference>
<dbReference type="Gene3D" id="1.10.10.10">
    <property type="entry name" value="Winged helix-like DNA-binding domain superfamily/Winged helix DNA-binding domain"/>
    <property type="match status" value="1"/>
</dbReference>
<feature type="binding site" evidence="9">
    <location>
        <position position="115"/>
    </location>
    <ligand>
        <name>ATP</name>
        <dbReference type="ChEBI" id="CHEBI:30616"/>
    </ligand>
</feature>
<feature type="domain" description="AAA+ ATPase" evidence="11">
    <location>
        <begin position="99"/>
        <end position="230"/>
    </location>
</feature>
<feature type="binding site" evidence="9">
    <location>
        <position position="363"/>
    </location>
    <ligand>
        <name>DNA</name>
        <dbReference type="ChEBI" id="CHEBI:16991"/>
    </ligand>
</feature>
<feature type="binding site" evidence="9">
    <location>
        <position position="110"/>
    </location>
    <ligand>
        <name>ATP</name>
        <dbReference type="ChEBI" id="CHEBI:30616"/>
    </ligand>
</feature>
<dbReference type="PANTHER" id="PTHR42848:SF1">
    <property type="entry name" value="HOLLIDAY JUNCTION BRANCH MIGRATION COMPLEX SUBUNIT RUVB"/>
    <property type="match status" value="1"/>
</dbReference>
<dbReference type="Proteomes" id="UP000479526">
    <property type="component" value="Unassembled WGS sequence"/>
</dbReference>
<sequence>MKDSPPGSPAEPSRGRADLSPGSPGGFREGSIHGSGDGSYEVEIAGSFERELVSADVQGDERLIEAALRPKRLAEFIGQPRVREQLSLVLEGALRRNRPPDHVLMSGPPGLGKTTLAMIIAAELGAPLRVTSGPALERAGDLAAILSTLTDGEVLFIDEIHRMARPAEEMLYLAMEDFRVDIVVGKGPGATAIPLEVAPFTLVGATTRAGLLPAPLRDRFGFTAHMEFYDQGELETVLHRSARLLGVHLPEEGAAEIAGRSRGTPRIANRLLRRVRDFAEVRADGLITREIAAAALNLYEVDAEGLDRLDRAVLGALLRKFGGGPVGLSTLAVAVGEEPETVEVVAEPFLVRQGLLARTPRGRVATAAAWVHLGLVPPPDAFGAGVAFDDPPDNPQ</sequence>
<dbReference type="GO" id="GO:0000400">
    <property type="term" value="F:four-way junction DNA binding"/>
    <property type="evidence" value="ECO:0007669"/>
    <property type="project" value="UniProtKB-UniRule"/>
</dbReference>
<feature type="binding site" evidence="9">
    <location>
        <position position="219"/>
    </location>
    <ligand>
        <name>ATP</name>
        <dbReference type="ChEBI" id="CHEBI:30616"/>
    </ligand>
</feature>
<evidence type="ECO:0000256" key="6">
    <source>
        <dbReference type="ARBA" id="ARBA00023125"/>
    </source>
</evidence>
<dbReference type="HAMAP" id="MF_00016">
    <property type="entry name" value="DNA_HJ_migration_RuvB"/>
    <property type="match status" value="1"/>
</dbReference>
<evidence type="ECO:0000256" key="5">
    <source>
        <dbReference type="ARBA" id="ARBA00022840"/>
    </source>
</evidence>
<gene>
    <name evidence="9 12" type="primary">ruvB</name>
    <name evidence="12" type="ORF">GT755_37375</name>
</gene>
<dbReference type="InterPro" id="IPR041445">
    <property type="entry name" value="AAA_lid_4"/>
</dbReference>
<feature type="binding site" evidence="9">
    <location>
        <position position="358"/>
    </location>
    <ligand>
        <name>DNA</name>
        <dbReference type="ChEBI" id="CHEBI:16991"/>
    </ligand>
</feature>
<dbReference type="NCBIfam" id="NF000868">
    <property type="entry name" value="PRK00080.1"/>
    <property type="match status" value="1"/>
</dbReference>
<comment type="function">
    <text evidence="9">The RuvA-RuvB-RuvC complex processes Holliday junction (HJ) DNA during genetic recombination and DNA repair, while the RuvA-RuvB complex plays an important role in the rescue of blocked DNA replication forks via replication fork reversal (RFR). RuvA specifically binds to HJ cruciform DNA, conferring on it an open structure. The RuvB hexamer acts as an ATP-dependent pump, pulling dsDNA into and through the RuvAB complex. RuvB forms 2 homohexamers on either side of HJ DNA bound by 1 or 2 RuvA tetramers; 4 subunits per hexamer contact DNA at a time. Coordinated motions by a converter formed by DNA-disengaged RuvB subunits stimulates ATP hydrolysis and nucleotide exchange. Immobilization of the converter enables RuvB to convert the ATP-contained energy into a lever motion, pulling 2 nucleotides of DNA out of the RuvA tetramer per ATP hydrolyzed, thus driving DNA branch migration. The RuvB motors rotate together with the DNA substrate, which together with the progressing nucleotide cycle form the mechanistic basis for DNA recombination by continuous HJ branch migration. Branch migration allows RuvC to scan DNA until it finds its consensus sequence, where it cleaves and resolves cruciform DNA.</text>
</comment>
<feature type="region of interest" description="Small ATPAse domain (RuvB-S)" evidence="9">
    <location>
        <begin position="230"/>
        <end position="300"/>
    </location>
</feature>
<keyword evidence="4 9" id="KW-0378">Hydrolase</keyword>
<dbReference type="GO" id="GO:0005524">
    <property type="term" value="F:ATP binding"/>
    <property type="evidence" value="ECO:0007669"/>
    <property type="project" value="UniProtKB-UniRule"/>
</dbReference>
<feature type="region of interest" description="Head domain (RuvB-H)" evidence="9">
    <location>
        <begin position="303"/>
        <end position="396"/>
    </location>
</feature>
<dbReference type="Gene3D" id="1.10.8.60">
    <property type="match status" value="1"/>
</dbReference>
<dbReference type="InterPro" id="IPR036390">
    <property type="entry name" value="WH_DNA-bd_sf"/>
</dbReference>
<evidence type="ECO:0000259" key="11">
    <source>
        <dbReference type="SMART" id="SM00382"/>
    </source>
</evidence>
<protein>
    <recommendedName>
        <fullName evidence="9">Holliday junction branch migration complex subunit RuvB</fullName>
        <ecNumber evidence="9">3.6.4.-</ecNumber>
    </recommendedName>
</protein>
<dbReference type="SUPFAM" id="SSF46785">
    <property type="entry name" value="Winged helix' DNA-binding domain"/>
    <property type="match status" value="1"/>
</dbReference>
<feature type="binding site" evidence="9">
    <location>
        <position position="113"/>
    </location>
    <ligand>
        <name>ATP</name>
        <dbReference type="ChEBI" id="CHEBI:30616"/>
    </ligand>
</feature>
<dbReference type="Pfam" id="PF05491">
    <property type="entry name" value="WHD_RuvB"/>
    <property type="match status" value="1"/>
</dbReference>
<feature type="binding site" evidence="9">
    <location>
        <begin position="176"/>
        <end position="178"/>
    </location>
    <ligand>
        <name>ATP</name>
        <dbReference type="ChEBI" id="CHEBI:30616"/>
    </ligand>
</feature>
<comment type="caution">
    <text evidence="12">The sequence shown here is derived from an EMBL/GenBank/DDBJ whole genome shotgun (WGS) entry which is preliminary data.</text>
</comment>
<evidence type="ECO:0000256" key="8">
    <source>
        <dbReference type="ARBA" id="ARBA00023204"/>
    </source>
</evidence>
<dbReference type="Gene3D" id="3.40.50.300">
    <property type="entry name" value="P-loop containing nucleotide triphosphate hydrolases"/>
    <property type="match status" value="1"/>
</dbReference>
<dbReference type="GO" id="GO:0016787">
    <property type="term" value="F:hydrolase activity"/>
    <property type="evidence" value="ECO:0007669"/>
    <property type="project" value="UniProtKB-KW"/>
</dbReference>
<dbReference type="NCBIfam" id="TIGR00635">
    <property type="entry name" value="ruvB"/>
    <property type="match status" value="1"/>
</dbReference>
<organism evidence="12 13">
    <name type="scientific">Herbidospora solisilvae</name>
    <dbReference type="NCBI Taxonomy" id="2696284"/>
    <lineage>
        <taxon>Bacteria</taxon>
        <taxon>Bacillati</taxon>
        <taxon>Actinomycetota</taxon>
        <taxon>Actinomycetes</taxon>
        <taxon>Streptosporangiales</taxon>
        <taxon>Streptosporangiaceae</taxon>
        <taxon>Herbidospora</taxon>
    </lineage>
</organism>
<comment type="caution">
    <text evidence="9">Lacks conserved residue(s) required for the propagation of feature annotation.</text>
</comment>
<feature type="binding site" evidence="9">
    <location>
        <position position="68"/>
    </location>
    <ligand>
        <name>ATP</name>
        <dbReference type="ChEBI" id="CHEBI:30616"/>
    </ligand>
</feature>
<dbReference type="EC" id="3.6.4.-" evidence="9"/>
<dbReference type="InterPro" id="IPR003593">
    <property type="entry name" value="AAA+_ATPase"/>
</dbReference>
<dbReference type="GO" id="GO:0006281">
    <property type="term" value="P:DNA repair"/>
    <property type="evidence" value="ECO:0007669"/>
    <property type="project" value="UniProtKB-UniRule"/>
</dbReference>
<dbReference type="EMBL" id="WXEW01000015">
    <property type="protein sequence ID" value="NAS27328.1"/>
    <property type="molecule type" value="Genomic_DNA"/>
</dbReference>
<feature type="binding site" evidence="9">
    <location>
        <position position="266"/>
    </location>
    <ligand>
        <name>ATP</name>
        <dbReference type="ChEBI" id="CHEBI:30616"/>
    </ligand>
</feature>
<feature type="region of interest" description="Disordered" evidence="10">
    <location>
        <begin position="1"/>
        <end position="39"/>
    </location>
</feature>